<feature type="domain" description="SLH" evidence="2">
    <location>
        <begin position="166"/>
        <end position="228"/>
    </location>
</feature>
<dbReference type="AlphaFoldDB" id="A0A3G1KLV7"/>
<keyword evidence="4" id="KW-1185">Reference proteome</keyword>
<dbReference type="KEGG" id="fwa:DCMF_00375"/>
<dbReference type="Proteomes" id="UP000323521">
    <property type="component" value="Chromosome"/>
</dbReference>
<keyword evidence="1" id="KW-0677">Repeat</keyword>
<proteinExistence type="predicted"/>
<evidence type="ECO:0000256" key="1">
    <source>
        <dbReference type="ARBA" id="ARBA00022737"/>
    </source>
</evidence>
<reference evidence="3 4" key="1">
    <citation type="submission" date="2016-10" db="EMBL/GenBank/DDBJ databases">
        <title>Complete Genome Sequence of Peptococcaceae strain DCMF.</title>
        <authorList>
            <person name="Edwards R.J."/>
            <person name="Holland S.I."/>
            <person name="Deshpande N.P."/>
            <person name="Wong Y.K."/>
            <person name="Ertan H."/>
            <person name="Manefield M."/>
            <person name="Russell T.L."/>
            <person name="Lee M.J."/>
        </authorList>
    </citation>
    <scope>NUCLEOTIDE SEQUENCE [LARGE SCALE GENOMIC DNA]</scope>
    <source>
        <strain evidence="3 4">DCMF</strain>
    </source>
</reference>
<accession>A0A3G1KLV7</accession>
<feature type="domain" description="SLH" evidence="2">
    <location>
        <begin position="44"/>
        <end position="107"/>
    </location>
</feature>
<dbReference type="Pfam" id="PF00395">
    <property type="entry name" value="SLH"/>
    <property type="match status" value="3"/>
</dbReference>
<gene>
    <name evidence="3" type="ORF">DCMF_00375</name>
</gene>
<sequence>MEKNFLPAMLKKRSYGKVRMRTGKMMDLLLALVLLLYTAIPVLAAPPGDLTDIPDNWSKAAIEAAISHGLLTGSDNKIMPNANLKRGEMAAIVNRAFGASQKGSISKFTDVSAGKWYADDMAKAVQMGTFKGNGNQMGPENFITRQEAFTALARAFKLKSTDYGPLDQFSDKSQISDWAKPELAALVAAGYIQGREGKLDPTAHVTRAEFAQAMHHILKTYIQAPGTYTTVADGNVMINVPEVTLKGVTVKGDLIIGDGVGTGNVTLDGVKVEGRTVVRGGGKNSIHVINGSTINGTMIIDNVNYEVRIVTDQGTTVQKLEAGSQVILEGSFGEVTVIGNKSSTTSVEVKGNIQTLNAETKAELILTSGTVSKINVAQTAGGTIISTAQGAIVETVIAHAQADIMGNGAVTNVEAKANDVKVDTLGTKVSVGQGVTGVTAGGNAVAGGSAIITTAAATGGSGGGGSAHTSSANADLTGIALSAGTLYPVFVSNTTQYYVSLPDHTNSIMVTPATAESHATAKVNNTDASSPVALSSGLNTVEIVVTAQNGSTKTYQIQVMCADAVSVFDNTASDAPNTSEIYNNSYDFTTSGTYGPASGTAAITGSVTIKAAGITLKNMKIVGDLTFGREIGIGDAAINNVTASGNTIINGGGSHSIHIQGDSALGNITVDDQTAIPDNTIRIVGEGISQIESIDVKTPVIIEDNSSNANSSIGYVKAVEPGLATISGNNANALIQNIIAKAQYFIDQAYGEDGKVLPLYGSINMLNNDTNGIHSLKQYLYPLENNDEKNPHNVPEDLEGTYQEVQEAYMDLWSDWYTSFPLLGIVKNSRDMDQPWITRNGYEAAVAEQQYMLNDCYHNFNAFGLSDTNAYQDDTLPGHIDINAINVGNYLDNLQKQLMVESVSVSDSVYTITFKYNNHIFSDEDWNGIVESIEDANSNSFTARAGEDEIRDIGIAGSEFEDVHLKTMILTAKEESVAAGTTITIPLTAFHLGDVSTMIAGDVFDVTSPAIEIQIPLDDQNWEE</sequence>
<dbReference type="InterPro" id="IPR025883">
    <property type="entry name" value="Cadherin-like_domain"/>
</dbReference>
<protein>
    <recommendedName>
        <fullName evidence="2">SLH domain-containing protein</fullName>
    </recommendedName>
</protein>
<feature type="domain" description="SLH" evidence="2">
    <location>
        <begin position="108"/>
        <end position="165"/>
    </location>
</feature>
<dbReference type="PROSITE" id="PS51272">
    <property type="entry name" value="SLH"/>
    <property type="match status" value="3"/>
</dbReference>
<organism evidence="3 4">
    <name type="scientific">Formimonas warabiya</name>
    <dbReference type="NCBI Taxonomy" id="1761012"/>
    <lineage>
        <taxon>Bacteria</taxon>
        <taxon>Bacillati</taxon>
        <taxon>Bacillota</taxon>
        <taxon>Clostridia</taxon>
        <taxon>Eubacteriales</taxon>
        <taxon>Peptococcaceae</taxon>
        <taxon>Candidatus Formimonas</taxon>
    </lineage>
</organism>
<dbReference type="EMBL" id="CP017634">
    <property type="protein sequence ID" value="ATW23456.1"/>
    <property type="molecule type" value="Genomic_DNA"/>
</dbReference>
<name>A0A3G1KLV7_FORW1</name>
<dbReference type="RefSeq" id="WP_148132595.1">
    <property type="nucleotide sequence ID" value="NZ_CP017634.1"/>
</dbReference>
<evidence type="ECO:0000313" key="4">
    <source>
        <dbReference type="Proteomes" id="UP000323521"/>
    </source>
</evidence>
<dbReference type="OrthoDB" id="2744137at2"/>
<evidence type="ECO:0000259" key="2">
    <source>
        <dbReference type="PROSITE" id="PS51272"/>
    </source>
</evidence>
<dbReference type="Pfam" id="PF12733">
    <property type="entry name" value="Cadherin-like"/>
    <property type="match status" value="1"/>
</dbReference>
<dbReference type="InterPro" id="IPR001119">
    <property type="entry name" value="SLH_dom"/>
</dbReference>
<evidence type="ECO:0000313" key="3">
    <source>
        <dbReference type="EMBL" id="ATW23456.1"/>
    </source>
</evidence>